<feature type="transmembrane region" description="Helical" evidence="1">
    <location>
        <begin position="131"/>
        <end position="151"/>
    </location>
</feature>
<feature type="domain" description="EamA" evidence="2">
    <location>
        <begin position="156"/>
        <end position="292"/>
    </location>
</feature>
<dbReference type="SUPFAM" id="SSF103481">
    <property type="entry name" value="Multidrug resistance efflux transporter EmrE"/>
    <property type="match status" value="2"/>
</dbReference>
<reference evidence="3 4" key="1">
    <citation type="journal article" date="2022" name="Res Sq">
        <title>Evolution of multicellular longitudinally dividing oral cavity symbionts (Neisseriaceae).</title>
        <authorList>
            <person name="Nyongesa S."/>
            <person name="Weber P."/>
            <person name="Bernet E."/>
            <person name="Pullido F."/>
            <person name="Nieckarz M."/>
            <person name="Delaby M."/>
            <person name="Nieves C."/>
            <person name="Viehboeck T."/>
            <person name="Krause N."/>
            <person name="Rivera-Millot A."/>
            <person name="Nakamura A."/>
            <person name="Vischer N."/>
            <person name="VanNieuwenhze M."/>
            <person name="Brun Y."/>
            <person name="Cava F."/>
            <person name="Bulgheresi S."/>
            <person name="Veyrier F."/>
        </authorList>
    </citation>
    <scope>NUCLEOTIDE SEQUENCE [LARGE SCALE GENOMIC DNA]</scope>
    <source>
        <strain evidence="3 4">SN4</strain>
    </source>
</reference>
<keyword evidence="1" id="KW-0812">Transmembrane</keyword>
<name>A0ABY4E5K3_9NEIS</name>
<feature type="transmembrane region" description="Helical" evidence="1">
    <location>
        <begin position="47"/>
        <end position="65"/>
    </location>
</feature>
<dbReference type="InterPro" id="IPR000620">
    <property type="entry name" value="EamA_dom"/>
</dbReference>
<keyword evidence="1" id="KW-0472">Membrane</keyword>
<dbReference type="Proteomes" id="UP000832011">
    <property type="component" value="Chromosome"/>
</dbReference>
<feature type="transmembrane region" description="Helical" evidence="1">
    <location>
        <begin position="276"/>
        <end position="294"/>
    </location>
</feature>
<dbReference type="RefSeq" id="WP_082625480.1">
    <property type="nucleotide sequence ID" value="NZ_CABKVG010000005.1"/>
</dbReference>
<feature type="transmembrane region" description="Helical" evidence="1">
    <location>
        <begin position="251"/>
        <end position="270"/>
    </location>
</feature>
<proteinExistence type="predicted"/>
<dbReference type="Pfam" id="PF00892">
    <property type="entry name" value="EamA"/>
    <property type="match status" value="2"/>
</dbReference>
<dbReference type="EMBL" id="CP091511">
    <property type="protein sequence ID" value="UOO90635.1"/>
    <property type="molecule type" value="Genomic_DNA"/>
</dbReference>
<feature type="domain" description="EamA" evidence="2">
    <location>
        <begin position="12"/>
        <end position="145"/>
    </location>
</feature>
<sequence>MKHTTMQRHYFLGCILVVIAACCWGLIGLMGTQLNQAGFSGLEVASLRIALASLVLIVSSPLVWHSLRQFQFKQLPMLSLQSLLGVLMMTLFYFLAVQSIGAALAVALLYTAPVWSVILAHFLLGERITPIGVVLTLVTVSGVAMCLNSAAPMNGTGIVYGLLAGFSYACFGVLGKKAVNNNPPSLVLYSSVLISGLAMLFTPFFHTAVDKMLAGVAPSVWVVAVAIAVIGTLVPYGLYTKALQWMPATRAQVLTIFEPLTAVLLAAVILREPLGWSQYVGIAMILAAALFNALNQPKPSMALSSQQA</sequence>
<organism evidence="3 4">
    <name type="scientific">Vitreoscilla massiliensis</name>
    <dbReference type="NCBI Taxonomy" id="1689272"/>
    <lineage>
        <taxon>Bacteria</taxon>
        <taxon>Pseudomonadati</taxon>
        <taxon>Pseudomonadota</taxon>
        <taxon>Betaproteobacteria</taxon>
        <taxon>Neisseriales</taxon>
        <taxon>Neisseriaceae</taxon>
        <taxon>Vitreoscilla</taxon>
    </lineage>
</organism>
<keyword evidence="1" id="KW-1133">Transmembrane helix</keyword>
<feature type="transmembrane region" description="Helical" evidence="1">
    <location>
        <begin position="157"/>
        <end position="174"/>
    </location>
</feature>
<dbReference type="Gene3D" id="1.10.3730.20">
    <property type="match status" value="1"/>
</dbReference>
<evidence type="ECO:0000313" key="3">
    <source>
        <dbReference type="EMBL" id="UOO90635.1"/>
    </source>
</evidence>
<accession>A0ABY4E5K3</accession>
<evidence type="ECO:0000259" key="2">
    <source>
        <dbReference type="Pfam" id="PF00892"/>
    </source>
</evidence>
<feature type="transmembrane region" description="Helical" evidence="1">
    <location>
        <begin position="218"/>
        <end position="239"/>
    </location>
</feature>
<gene>
    <name evidence="3" type="ORF">LVJ82_06595</name>
</gene>
<feature type="transmembrane region" description="Helical" evidence="1">
    <location>
        <begin position="77"/>
        <end position="96"/>
    </location>
</feature>
<feature type="transmembrane region" description="Helical" evidence="1">
    <location>
        <begin position="9"/>
        <end position="27"/>
    </location>
</feature>
<evidence type="ECO:0000313" key="4">
    <source>
        <dbReference type="Proteomes" id="UP000832011"/>
    </source>
</evidence>
<keyword evidence="4" id="KW-1185">Reference proteome</keyword>
<protein>
    <submittedName>
        <fullName evidence="3">DMT family transporter</fullName>
    </submittedName>
</protein>
<feature type="transmembrane region" description="Helical" evidence="1">
    <location>
        <begin position="186"/>
        <end position="206"/>
    </location>
</feature>
<feature type="transmembrane region" description="Helical" evidence="1">
    <location>
        <begin position="102"/>
        <end position="124"/>
    </location>
</feature>
<dbReference type="PANTHER" id="PTHR22911">
    <property type="entry name" value="ACYL-MALONYL CONDENSING ENZYME-RELATED"/>
    <property type="match status" value="1"/>
</dbReference>
<evidence type="ECO:0000256" key="1">
    <source>
        <dbReference type="SAM" id="Phobius"/>
    </source>
</evidence>
<dbReference type="InterPro" id="IPR037185">
    <property type="entry name" value="EmrE-like"/>
</dbReference>
<dbReference type="PROSITE" id="PS51257">
    <property type="entry name" value="PROKAR_LIPOPROTEIN"/>
    <property type="match status" value="1"/>
</dbReference>